<dbReference type="Proteomes" id="UP001141552">
    <property type="component" value="Unassembled WGS sequence"/>
</dbReference>
<dbReference type="Gene3D" id="1.10.600.10">
    <property type="entry name" value="Farnesyl Diphosphate Synthase"/>
    <property type="match status" value="1"/>
</dbReference>
<dbReference type="Gene3D" id="1.50.10.130">
    <property type="entry name" value="Terpene synthase, N-terminal domain"/>
    <property type="match status" value="1"/>
</dbReference>
<dbReference type="EMBL" id="JAKUCV010004759">
    <property type="protein sequence ID" value="KAJ4834194.1"/>
    <property type="molecule type" value="Genomic_DNA"/>
</dbReference>
<dbReference type="OrthoDB" id="829987at2759"/>
<evidence type="ECO:0000256" key="4">
    <source>
        <dbReference type="ARBA" id="ARBA00023239"/>
    </source>
</evidence>
<dbReference type="FunFam" id="1.50.10.130:FF:000001">
    <property type="entry name" value="Isoprene synthase, chloroplastic"/>
    <property type="match status" value="1"/>
</dbReference>
<evidence type="ECO:0000256" key="1">
    <source>
        <dbReference type="ARBA" id="ARBA00001946"/>
    </source>
</evidence>
<dbReference type="InterPro" id="IPR034741">
    <property type="entry name" value="Terpene_cyclase-like_1_C"/>
</dbReference>
<reference evidence="8" key="2">
    <citation type="journal article" date="2023" name="Plants (Basel)">
        <title>Annotation of the Turnera subulata (Passifloraceae) Draft Genome Reveals the S-Locus Evolved after the Divergence of Turneroideae from Passifloroideae in a Stepwise Manner.</title>
        <authorList>
            <person name="Henning P.M."/>
            <person name="Roalson E.H."/>
            <person name="Mir W."/>
            <person name="McCubbin A.G."/>
            <person name="Shore J.S."/>
        </authorList>
    </citation>
    <scope>NUCLEOTIDE SEQUENCE</scope>
    <source>
        <strain evidence="8">F60SS</strain>
    </source>
</reference>
<dbReference type="PANTHER" id="PTHR31225:SF113">
    <property type="entry name" value="TERPENE SYNTHASE 3-RELATED"/>
    <property type="match status" value="1"/>
</dbReference>
<dbReference type="InterPro" id="IPR050148">
    <property type="entry name" value="Terpene_synthase-like"/>
</dbReference>
<dbReference type="AlphaFoldDB" id="A0A9Q0JAD8"/>
<evidence type="ECO:0000256" key="5">
    <source>
        <dbReference type="SAM" id="Coils"/>
    </source>
</evidence>
<evidence type="ECO:0000259" key="6">
    <source>
        <dbReference type="Pfam" id="PF01397"/>
    </source>
</evidence>
<dbReference type="CDD" id="cd00684">
    <property type="entry name" value="Terpene_cyclase_plant_C1"/>
    <property type="match status" value="1"/>
</dbReference>
<keyword evidence="2" id="KW-0479">Metal-binding</keyword>
<comment type="cofactor">
    <cofactor evidence="1">
        <name>Mg(2+)</name>
        <dbReference type="ChEBI" id="CHEBI:18420"/>
    </cofactor>
</comment>
<evidence type="ECO:0000313" key="9">
    <source>
        <dbReference type="Proteomes" id="UP001141552"/>
    </source>
</evidence>
<evidence type="ECO:0000313" key="8">
    <source>
        <dbReference type="EMBL" id="KAJ4834194.1"/>
    </source>
</evidence>
<dbReference type="InterPro" id="IPR036965">
    <property type="entry name" value="Terpene_synth_N_sf"/>
</dbReference>
<dbReference type="InterPro" id="IPR005630">
    <property type="entry name" value="Terpene_synthase_metal-bd"/>
</dbReference>
<name>A0A9Q0JAD8_9ROSI</name>
<dbReference type="SFLD" id="SFLDS00005">
    <property type="entry name" value="Isoprenoid_Synthase_Type_I"/>
    <property type="match status" value="1"/>
</dbReference>
<dbReference type="Pfam" id="PF03936">
    <property type="entry name" value="Terpene_synth_C"/>
    <property type="match status" value="1"/>
</dbReference>
<dbReference type="SUPFAM" id="SSF48239">
    <property type="entry name" value="Terpenoid cyclases/Protein prenyltransferases"/>
    <property type="match status" value="1"/>
</dbReference>
<feature type="coiled-coil region" evidence="5">
    <location>
        <begin position="33"/>
        <end position="60"/>
    </location>
</feature>
<keyword evidence="9" id="KW-1185">Reference proteome</keyword>
<keyword evidence="5" id="KW-0175">Coiled coil</keyword>
<dbReference type="InterPro" id="IPR008930">
    <property type="entry name" value="Terpenoid_cyclase/PrenylTrfase"/>
</dbReference>
<evidence type="ECO:0000256" key="3">
    <source>
        <dbReference type="ARBA" id="ARBA00022842"/>
    </source>
</evidence>
<keyword evidence="3" id="KW-0460">Magnesium</keyword>
<feature type="domain" description="Terpene synthase N-terminal" evidence="6">
    <location>
        <begin position="24"/>
        <end position="199"/>
    </location>
</feature>
<feature type="domain" description="Terpene synthase metal-binding" evidence="7">
    <location>
        <begin position="257"/>
        <end position="494"/>
    </location>
</feature>
<dbReference type="Pfam" id="PF01397">
    <property type="entry name" value="Terpene_synth"/>
    <property type="match status" value="1"/>
</dbReference>
<dbReference type="PANTHER" id="PTHR31225">
    <property type="entry name" value="OS04G0344100 PROTEIN-RELATED"/>
    <property type="match status" value="1"/>
</dbReference>
<reference evidence="8" key="1">
    <citation type="submission" date="2022-02" db="EMBL/GenBank/DDBJ databases">
        <authorList>
            <person name="Henning P.M."/>
            <person name="McCubbin A.G."/>
            <person name="Shore J.S."/>
        </authorList>
    </citation>
    <scope>NUCLEOTIDE SEQUENCE</scope>
    <source>
        <strain evidence="8">F60SS</strain>
        <tissue evidence="8">Leaves</tissue>
    </source>
</reference>
<dbReference type="FunFam" id="1.10.600.10:FF:000007">
    <property type="entry name" value="Isoprene synthase, chloroplastic"/>
    <property type="match status" value="1"/>
</dbReference>
<sequence length="551" mass="63985">MASQNQLPAQAAEVRQTADYHPSVWGDHFIKHLADDDETANRRKKEHEELKEEVRKLLVAPSNKHSEKLNLIDTILRLGIGYHFEGEIERVLEQVFNSYQDYHDEDEDLHTVALRFRLLRQQGYNVSCEVFNNFKDEKGNFEGRIMNDAKGLLSLYEASYLRVHGEDILDEALAFTKTHLKLMLPRLDSILGKLVGHALERPLYRDVQRHAHYHFISIYQQDEAHNPALLKLAKLDFNHLQKLYQKELNALSKWWLELDFKRKLPFARDRMVETYFWALGAFFEPQFATARCMLTKATALVSYEDDIYDAYGTIEELELFTETVKRWDTSAQGLPEYLRVFFDAVIGFVNDVKEHTAKEGRSYCEFFIKEAEKNQTQSHLAEARWLSDNYVPTLEEYRRNGVYSSTYPLLAAAAFCGLGELGSKEVFEWLLNDPKIMVASSDLARLIDDVIGHEFEQQRQHVASSVECYMKHNGASKQKAYEELNELIESDWKDLNEELLKQAAFPKQALAVFLNLARVMVVLYKDFDGYTEARTRTKDMLEALIVNPMPI</sequence>
<dbReference type="SUPFAM" id="SSF48576">
    <property type="entry name" value="Terpenoid synthases"/>
    <property type="match status" value="1"/>
</dbReference>
<dbReference type="GO" id="GO:0016102">
    <property type="term" value="P:diterpenoid biosynthetic process"/>
    <property type="evidence" value="ECO:0007669"/>
    <property type="project" value="InterPro"/>
</dbReference>
<dbReference type="GO" id="GO:0120251">
    <property type="term" value="P:hydrocarbon biosynthetic process"/>
    <property type="evidence" value="ECO:0007669"/>
    <property type="project" value="UniProtKB-ARBA"/>
</dbReference>
<dbReference type="GO" id="GO:0010333">
    <property type="term" value="F:terpene synthase activity"/>
    <property type="evidence" value="ECO:0007669"/>
    <property type="project" value="InterPro"/>
</dbReference>
<evidence type="ECO:0000259" key="7">
    <source>
        <dbReference type="Pfam" id="PF03936"/>
    </source>
</evidence>
<proteinExistence type="predicted"/>
<accession>A0A9Q0JAD8</accession>
<dbReference type="GO" id="GO:0000287">
    <property type="term" value="F:magnesium ion binding"/>
    <property type="evidence" value="ECO:0007669"/>
    <property type="project" value="InterPro"/>
</dbReference>
<evidence type="ECO:0000256" key="2">
    <source>
        <dbReference type="ARBA" id="ARBA00022723"/>
    </source>
</evidence>
<keyword evidence="4" id="KW-0456">Lyase</keyword>
<dbReference type="InterPro" id="IPR001906">
    <property type="entry name" value="Terpene_synth_N"/>
</dbReference>
<dbReference type="InterPro" id="IPR008949">
    <property type="entry name" value="Isoprenoid_synthase_dom_sf"/>
</dbReference>
<dbReference type="InterPro" id="IPR044814">
    <property type="entry name" value="Terpene_cyclase_plant_C1"/>
</dbReference>
<comment type="caution">
    <text evidence="8">The sequence shown here is derived from an EMBL/GenBank/DDBJ whole genome shotgun (WGS) entry which is preliminary data.</text>
</comment>
<organism evidence="8 9">
    <name type="scientific">Turnera subulata</name>
    <dbReference type="NCBI Taxonomy" id="218843"/>
    <lineage>
        <taxon>Eukaryota</taxon>
        <taxon>Viridiplantae</taxon>
        <taxon>Streptophyta</taxon>
        <taxon>Embryophyta</taxon>
        <taxon>Tracheophyta</taxon>
        <taxon>Spermatophyta</taxon>
        <taxon>Magnoliopsida</taxon>
        <taxon>eudicotyledons</taxon>
        <taxon>Gunneridae</taxon>
        <taxon>Pentapetalae</taxon>
        <taxon>rosids</taxon>
        <taxon>fabids</taxon>
        <taxon>Malpighiales</taxon>
        <taxon>Passifloraceae</taxon>
        <taxon>Turnera</taxon>
    </lineage>
</organism>
<protein>
    <submittedName>
        <fullName evidence="8">Uncharacterized protein</fullName>
    </submittedName>
</protein>
<gene>
    <name evidence="8" type="ORF">Tsubulata_047425</name>
</gene>
<dbReference type="SFLD" id="SFLDG01019">
    <property type="entry name" value="Terpene_Cyclase_Like_1_C_Termi"/>
    <property type="match status" value="1"/>
</dbReference>